<organism evidence="4 5">
    <name type="scientific">Ceriporiopsis subvermispora (strain B)</name>
    <name type="common">White-rot fungus</name>
    <name type="synonym">Gelatoporia subvermispora</name>
    <dbReference type="NCBI Taxonomy" id="914234"/>
    <lineage>
        <taxon>Eukaryota</taxon>
        <taxon>Fungi</taxon>
        <taxon>Dikarya</taxon>
        <taxon>Basidiomycota</taxon>
        <taxon>Agaricomycotina</taxon>
        <taxon>Agaricomycetes</taxon>
        <taxon>Polyporales</taxon>
        <taxon>Gelatoporiaceae</taxon>
        <taxon>Gelatoporia</taxon>
    </lineage>
</organism>
<keyword evidence="5" id="KW-1185">Reference proteome</keyword>
<feature type="domain" description="RRM" evidence="3">
    <location>
        <begin position="122"/>
        <end position="202"/>
    </location>
</feature>
<keyword evidence="1" id="KW-0694">RNA-binding</keyword>
<reference evidence="4 5" key="1">
    <citation type="journal article" date="2012" name="Proc. Natl. Acad. Sci. U.S.A.">
        <title>Comparative genomics of Ceriporiopsis subvermispora and Phanerochaete chrysosporium provide insight into selective ligninolysis.</title>
        <authorList>
            <person name="Fernandez-Fueyo E."/>
            <person name="Ruiz-Duenas F.J."/>
            <person name="Ferreira P."/>
            <person name="Floudas D."/>
            <person name="Hibbett D.S."/>
            <person name="Canessa P."/>
            <person name="Larrondo L.F."/>
            <person name="James T.Y."/>
            <person name="Seelenfreund D."/>
            <person name="Lobos S."/>
            <person name="Polanco R."/>
            <person name="Tello M."/>
            <person name="Honda Y."/>
            <person name="Watanabe T."/>
            <person name="Watanabe T."/>
            <person name="Ryu J.S."/>
            <person name="Kubicek C.P."/>
            <person name="Schmoll M."/>
            <person name="Gaskell J."/>
            <person name="Hammel K.E."/>
            <person name="St John F.J."/>
            <person name="Vanden Wymelenberg A."/>
            <person name="Sabat G."/>
            <person name="Splinter BonDurant S."/>
            <person name="Syed K."/>
            <person name="Yadav J.S."/>
            <person name="Doddapaneni H."/>
            <person name="Subramanian V."/>
            <person name="Lavin J.L."/>
            <person name="Oguiza J.A."/>
            <person name="Perez G."/>
            <person name="Pisabarro A.G."/>
            <person name="Ramirez L."/>
            <person name="Santoyo F."/>
            <person name="Master E."/>
            <person name="Coutinho P.M."/>
            <person name="Henrissat B."/>
            <person name="Lombard V."/>
            <person name="Magnuson J.K."/>
            <person name="Kuees U."/>
            <person name="Hori C."/>
            <person name="Igarashi K."/>
            <person name="Samejima M."/>
            <person name="Held B.W."/>
            <person name="Barry K.W."/>
            <person name="LaButti K.M."/>
            <person name="Lapidus A."/>
            <person name="Lindquist E.A."/>
            <person name="Lucas S.M."/>
            <person name="Riley R."/>
            <person name="Salamov A.A."/>
            <person name="Hoffmeister D."/>
            <person name="Schwenk D."/>
            <person name="Hadar Y."/>
            <person name="Yarden O."/>
            <person name="de Vries R.P."/>
            <person name="Wiebenga A."/>
            <person name="Stenlid J."/>
            <person name="Eastwood D."/>
            <person name="Grigoriev I.V."/>
            <person name="Berka R.M."/>
            <person name="Blanchette R.A."/>
            <person name="Kersten P."/>
            <person name="Martinez A.T."/>
            <person name="Vicuna R."/>
            <person name="Cullen D."/>
        </authorList>
    </citation>
    <scope>NUCLEOTIDE SEQUENCE [LARGE SCALE GENOMIC DNA]</scope>
    <source>
        <strain evidence="4 5">B</strain>
    </source>
</reference>
<accession>M2QDS9</accession>
<dbReference type="EMBL" id="KB445801">
    <property type="protein sequence ID" value="EMD35203.1"/>
    <property type="molecule type" value="Genomic_DNA"/>
</dbReference>
<dbReference type="HOGENOM" id="CLU_470890_0_0_1"/>
<dbReference type="Proteomes" id="UP000016930">
    <property type="component" value="Unassembled WGS sequence"/>
</dbReference>
<dbReference type="GO" id="GO:0003723">
    <property type="term" value="F:RNA binding"/>
    <property type="evidence" value="ECO:0007669"/>
    <property type="project" value="UniProtKB-UniRule"/>
</dbReference>
<proteinExistence type="predicted"/>
<dbReference type="InterPro" id="IPR012677">
    <property type="entry name" value="Nucleotide-bd_a/b_plait_sf"/>
</dbReference>
<name>M2QDS9_CERS8</name>
<protein>
    <recommendedName>
        <fullName evidence="3">RRM domain-containing protein</fullName>
    </recommendedName>
</protein>
<dbReference type="InterPro" id="IPR035979">
    <property type="entry name" value="RBD_domain_sf"/>
</dbReference>
<evidence type="ECO:0000259" key="3">
    <source>
        <dbReference type="PROSITE" id="PS50102"/>
    </source>
</evidence>
<dbReference type="InterPro" id="IPR000504">
    <property type="entry name" value="RRM_dom"/>
</dbReference>
<dbReference type="SMART" id="SM00360">
    <property type="entry name" value="RRM"/>
    <property type="match status" value="2"/>
</dbReference>
<evidence type="ECO:0000313" key="4">
    <source>
        <dbReference type="EMBL" id="EMD35203.1"/>
    </source>
</evidence>
<dbReference type="SUPFAM" id="SSF54928">
    <property type="entry name" value="RNA-binding domain, RBD"/>
    <property type="match status" value="2"/>
</dbReference>
<sequence>MFCTRQSPLGMKSLLSCSCTRAGPSRYLPAEASSSRRLRERLAPRTPSKCPATRRYFHEEALDSSNNLVNRLYSLLEDAPPPLPYVADVVEDAEMFELLNESATRRSPRERAEIEVRFRKMTTLFVGHVHSWARPDQMKNIFDRFGPIKLSWKTYSNGQNATFAIVGFQSNAALRACVHAYLCNRGLFKINDYPLRLDLTTDDRQLPTVIPTDGVHVGGFREPVSEEAIRGVFSKFGEIVSITRHPSWEKIESGEYEGPVTMVPAENDWVHIKFSSIREAMAVVEAQERSRLTVGDSRVWVASQNQESIAVHDFKREKEPTDTLWVGRFVCPEEDTPSAAELAHMMRLEEPVKQIQFNRSRDGLYSYAKITCFSIEQAQDIFDEHKRRPFRMDQRTLVVDWSHQAAPREPSTLLCIPGFNGDRVELKRGFGNLEPYILRIDTPQGRLQWGAYVEFDTLEHAEEAMRRCSTLPFRNSHGQIIRPVYAVQRERWSDLLNDRQDSEADERDLNDSMWGLRTNSEAATWGQKESEDAAFGLKDSGASLRKRSISYGSDWGGSQNSPEYKVNKGFLTTLPKPMD</sequence>
<dbReference type="STRING" id="914234.M2QDS9"/>
<evidence type="ECO:0000256" key="2">
    <source>
        <dbReference type="SAM" id="MobiDB-lite"/>
    </source>
</evidence>
<dbReference type="CDD" id="cd00590">
    <property type="entry name" value="RRM_SF"/>
    <property type="match status" value="2"/>
</dbReference>
<evidence type="ECO:0000256" key="1">
    <source>
        <dbReference type="PROSITE-ProRule" id="PRU00176"/>
    </source>
</evidence>
<dbReference type="Gene3D" id="3.30.70.330">
    <property type="match status" value="2"/>
</dbReference>
<gene>
    <name evidence="4" type="ORF">CERSUDRAFT_116671</name>
</gene>
<dbReference type="AlphaFoldDB" id="M2QDS9"/>
<feature type="region of interest" description="Disordered" evidence="2">
    <location>
        <begin position="551"/>
        <end position="579"/>
    </location>
</feature>
<evidence type="ECO:0000313" key="5">
    <source>
        <dbReference type="Proteomes" id="UP000016930"/>
    </source>
</evidence>
<dbReference type="PROSITE" id="PS50102">
    <property type="entry name" value="RRM"/>
    <property type="match status" value="1"/>
</dbReference>
<dbReference type="OrthoDB" id="10600653at2759"/>